<organism evidence="2 3">
    <name type="scientific">Stegodyphus mimosarum</name>
    <name type="common">African social velvet spider</name>
    <dbReference type="NCBI Taxonomy" id="407821"/>
    <lineage>
        <taxon>Eukaryota</taxon>
        <taxon>Metazoa</taxon>
        <taxon>Ecdysozoa</taxon>
        <taxon>Arthropoda</taxon>
        <taxon>Chelicerata</taxon>
        <taxon>Arachnida</taxon>
        <taxon>Araneae</taxon>
        <taxon>Araneomorphae</taxon>
        <taxon>Entelegynae</taxon>
        <taxon>Eresoidea</taxon>
        <taxon>Eresidae</taxon>
        <taxon>Stegodyphus</taxon>
    </lineage>
</organism>
<proteinExistence type="predicted"/>
<dbReference type="Proteomes" id="UP000054359">
    <property type="component" value="Unassembled WGS sequence"/>
</dbReference>
<dbReference type="EMBL" id="KK118531">
    <property type="protein sequence ID" value="KFM73209.1"/>
    <property type="molecule type" value="Genomic_DNA"/>
</dbReference>
<feature type="chain" id="PRO_5001830360" evidence="1">
    <location>
        <begin position="19"/>
        <end position="1455"/>
    </location>
</feature>
<feature type="non-terminal residue" evidence="2">
    <location>
        <position position="1455"/>
    </location>
</feature>
<protein>
    <submittedName>
        <fullName evidence="2">Polysialoglycoprotein</fullName>
    </submittedName>
</protein>
<name>A0A087U770_STEMI</name>
<keyword evidence="1" id="KW-0732">Signal</keyword>
<reference evidence="2 3" key="1">
    <citation type="submission" date="2013-11" db="EMBL/GenBank/DDBJ databases">
        <title>Genome sequencing of Stegodyphus mimosarum.</title>
        <authorList>
            <person name="Bechsgaard J."/>
        </authorList>
    </citation>
    <scope>NUCLEOTIDE SEQUENCE [LARGE SCALE GENOMIC DNA]</scope>
</reference>
<evidence type="ECO:0000256" key="1">
    <source>
        <dbReference type="SAM" id="SignalP"/>
    </source>
</evidence>
<accession>A0A087U770</accession>
<evidence type="ECO:0000313" key="2">
    <source>
        <dbReference type="EMBL" id="KFM73209.1"/>
    </source>
</evidence>
<dbReference type="OMA" id="IQPECIT"/>
<keyword evidence="3" id="KW-1185">Reference proteome</keyword>
<gene>
    <name evidence="2" type="ORF">X975_15504</name>
</gene>
<sequence>MILVASLLTVLVITSTEGARIKGGPRIVQEPAVIQEVSEPHLHVAKGGRGGALHHTALLRDPISQDPVVVEQVQSIGDPSGIQSSSFGADSAQFTLSDAQIPFGQRRLYRSGLSQVPFGLSGLDYYSFPNSLLTQRRVLRRKTVSSDNLSGLRPVGFSSGRKGGIIAVGPSIAQFSAEKTSPFGARRAIYRTGISPVPFGLMGLDYYSYPAQLLTQRRLSDDVFGQRHILSGASAFTAGDAQIRGPALEPVGQEKVTVVETSPSLVGGLGDGFGQRQVTTTTVTKSADPVSAALGQGFGQRQVTTVTKSAGGGLRGLRGGQIILSGAQGIGGLRRVKTRPVVRTSPAQSVQLVLDDNSGLGAPIGGFGQRQLTVSGGGIAPVAAISQVPIAQARVIEKQVVQAPVAQAPIAQARFIEKQVVQAPVVQAPIAQARVIEKQVVQAPIAPAPIRRRVVSRGPGEVFLTQVSRPRVAPQRVTTITRQAPAVVAPVAVPIGQQRVSVVEEGFGGSSVRGPLGPGSIQFTLGDSQLIGGPIVAQRPVIAAARPQVLSQVRTDADFGGRQIFGRRIPQMVYVDGGSRFPGIDIIGGSRVGDPRYGYAQLPISTQRFASLGRLSQARVPVQSFIDAGPTLVAPAPAPLLRTKSTLRKAAPLLSAGGLSGPGNIQFTLGDLALQGPQVVAAAPVRKTTIAQAAAPLVFSAVGRSAPTKVVTQEQVIGPAGDPQIRTTVTKTEPSPALLTTSKIGRPAIANPFGLKTVGQGAPSKVVTQEEVIGPAGGRQVITTVAEKSGPSKIGGPVVGGLGLSAVGRAPVSKVVTQEEVIGPAGDAQVITTVSKQAGPSKIGGPVIASPLGFAGVGQSTSSKTVTQEEVIGPAGDRAVVTTVTKQAGPSKIGGPVVASPLGFAGVGQSGSSKTVVQEEVIGPAGDRAVVTTVTKQAGPSKIGGPVVASPLGFAGVGQSGSSKTVVQEEVVGPAGDRAVVTTVTKQAGPSKIGGPAVASPFGFAGVGQSTSSKTITQEEVIGPAGDRAVVTTVSKQAGPSKIGGQAVASPFGFAGVGQSASSKTVTQEEVIGPAGDRAVVTTVTKQAGPSKIGGPAIGGGLGLAAVGRAPISKVVTQEEVVGPAGDTQVLTTVTKTAAGPSKIGGLAAGGPLGFASVGHSAPSQVVTQEEVIGPAGDAQVVTTVTKQAGASKIGGPAISSPFGFAGVAQSASSKTVTEEEVIGPAGERAVVTTVTENAGPSKIGGPVIGGAFSAVGRAPVSKVVTQEEIVGPAGDAQLLTTVTKSVQDPSPIVQQEEVLSPISSLSTISQLSQEIAQDPIEASLSQGALEDSAILSSGPSLLQPFSQSVQSVVDPIGSGQSQLSVDDVIAQSPFSGAGGTVTKITEVSQAPVGISSGSFSGIAQESIADRVVQESISSDIGGLSFAPRVSFLSQYPYDIRDPGLLRSVLTRPVV</sequence>
<evidence type="ECO:0000313" key="3">
    <source>
        <dbReference type="Proteomes" id="UP000054359"/>
    </source>
</evidence>
<dbReference type="OrthoDB" id="6427656at2759"/>
<feature type="signal peptide" evidence="1">
    <location>
        <begin position="1"/>
        <end position="18"/>
    </location>
</feature>